<accession>A0A380RU78</accession>
<dbReference type="AlphaFoldDB" id="A0A380RU78"/>
<dbReference type="Proteomes" id="UP000255423">
    <property type="component" value="Unassembled WGS sequence"/>
</dbReference>
<organism evidence="2 3">
    <name type="scientific">Fibrobacter succinogenes</name>
    <name type="common">Bacteroides succinogenes</name>
    <dbReference type="NCBI Taxonomy" id="833"/>
    <lineage>
        <taxon>Bacteria</taxon>
        <taxon>Pseudomonadati</taxon>
        <taxon>Fibrobacterota</taxon>
        <taxon>Fibrobacteria</taxon>
        <taxon>Fibrobacterales</taxon>
        <taxon>Fibrobacteraceae</taxon>
        <taxon>Fibrobacter</taxon>
    </lineage>
</organism>
<feature type="transmembrane region" description="Helical" evidence="1">
    <location>
        <begin position="38"/>
        <end position="58"/>
    </location>
</feature>
<reference evidence="2 3" key="1">
    <citation type="submission" date="2017-08" db="EMBL/GenBank/DDBJ databases">
        <authorList>
            <person name="de Groot N.N."/>
        </authorList>
    </citation>
    <scope>NUCLEOTIDE SEQUENCE [LARGE SCALE GENOMIC DNA]</scope>
    <source>
        <strain evidence="2 3">HM2</strain>
    </source>
</reference>
<evidence type="ECO:0000313" key="3">
    <source>
        <dbReference type="Proteomes" id="UP000255423"/>
    </source>
</evidence>
<protein>
    <submittedName>
        <fullName evidence="2">Uncharacterized protein</fullName>
    </submittedName>
</protein>
<proteinExistence type="predicted"/>
<name>A0A380RU78_FIBSU</name>
<keyword evidence="1" id="KW-0472">Membrane</keyword>
<evidence type="ECO:0000313" key="2">
    <source>
        <dbReference type="EMBL" id="SUQ19100.1"/>
    </source>
</evidence>
<evidence type="ECO:0000256" key="1">
    <source>
        <dbReference type="SAM" id="Phobius"/>
    </source>
</evidence>
<keyword evidence="1" id="KW-1133">Transmembrane helix</keyword>
<keyword evidence="1" id="KW-0812">Transmembrane</keyword>
<dbReference type="EMBL" id="UHJL01000001">
    <property type="protein sequence ID" value="SUQ19100.1"/>
    <property type="molecule type" value="Genomic_DNA"/>
</dbReference>
<sequence>MFSTPNNLHNTILINPPNAITMPSRMSLMINMFKRTNIFTITLNVIITMISHPIQFQFSHRIFQIRRKQILR</sequence>
<gene>
    <name evidence="2" type="ORF">SAMN05661053_0326</name>
</gene>